<comment type="caution">
    <text evidence="1">The sequence shown here is derived from an EMBL/GenBank/DDBJ whole genome shotgun (WGS) entry which is preliminary data.</text>
</comment>
<dbReference type="EMBL" id="QGKX02001521">
    <property type="protein sequence ID" value="KAF3511519.1"/>
    <property type="molecule type" value="Genomic_DNA"/>
</dbReference>
<sequence>MEATTTELNFLSPDFGLDGDSRDSLLDGANVENGFVFNTLLLKENDVETLFYYNGNN</sequence>
<proteinExistence type="predicted"/>
<protein>
    <submittedName>
        <fullName evidence="1">Uncharacterized protein</fullName>
    </submittedName>
</protein>
<gene>
    <name evidence="1" type="ORF">F2Q69_00000879</name>
</gene>
<name>A0A8S9P7R9_BRACR</name>
<reference evidence="1" key="1">
    <citation type="submission" date="2019-12" db="EMBL/GenBank/DDBJ databases">
        <title>Genome sequencing and annotation of Brassica cretica.</title>
        <authorList>
            <person name="Studholme D.J."/>
            <person name="Sarris P."/>
        </authorList>
    </citation>
    <scope>NUCLEOTIDE SEQUENCE</scope>
    <source>
        <strain evidence="1">PFS-109/04</strain>
        <tissue evidence="1">Leaf</tissue>
    </source>
</reference>
<accession>A0A8S9P7R9</accession>
<evidence type="ECO:0000313" key="1">
    <source>
        <dbReference type="EMBL" id="KAF3511519.1"/>
    </source>
</evidence>
<evidence type="ECO:0000313" key="2">
    <source>
        <dbReference type="Proteomes" id="UP000712600"/>
    </source>
</evidence>
<dbReference type="AlphaFoldDB" id="A0A8S9P7R9"/>
<dbReference type="Proteomes" id="UP000712600">
    <property type="component" value="Unassembled WGS sequence"/>
</dbReference>
<organism evidence="1 2">
    <name type="scientific">Brassica cretica</name>
    <name type="common">Mustard</name>
    <dbReference type="NCBI Taxonomy" id="69181"/>
    <lineage>
        <taxon>Eukaryota</taxon>
        <taxon>Viridiplantae</taxon>
        <taxon>Streptophyta</taxon>
        <taxon>Embryophyta</taxon>
        <taxon>Tracheophyta</taxon>
        <taxon>Spermatophyta</taxon>
        <taxon>Magnoliopsida</taxon>
        <taxon>eudicotyledons</taxon>
        <taxon>Gunneridae</taxon>
        <taxon>Pentapetalae</taxon>
        <taxon>rosids</taxon>
        <taxon>malvids</taxon>
        <taxon>Brassicales</taxon>
        <taxon>Brassicaceae</taxon>
        <taxon>Brassiceae</taxon>
        <taxon>Brassica</taxon>
    </lineage>
</organism>